<proteinExistence type="predicted"/>
<evidence type="ECO:0000313" key="3">
    <source>
        <dbReference type="Proteomes" id="UP001165092"/>
    </source>
</evidence>
<organism evidence="2 3">
    <name type="scientific">Nocardiopsis ansamitocini</name>
    <dbReference type="NCBI Taxonomy" id="1670832"/>
    <lineage>
        <taxon>Bacteria</taxon>
        <taxon>Bacillati</taxon>
        <taxon>Actinomycetota</taxon>
        <taxon>Actinomycetes</taxon>
        <taxon>Streptosporangiales</taxon>
        <taxon>Nocardiopsidaceae</taxon>
        <taxon>Nocardiopsis</taxon>
    </lineage>
</organism>
<accession>A0A9W6PAX3</accession>
<dbReference type="AlphaFoldDB" id="A0A9W6PAX3"/>
<gene>
    <name evidence="2" type="ORF">Nans01_45340</name>
</gene>
<evidence type="ECO:0000256" key="1">
    <source>
        <dbReference type="SAM" id="SignalP"/>
    </source>
</evidence>
<reference evidence="2" key="1">
    <citation type="submission" date="2023-02" db="EMBL/GenBank/DDBJ databases">
        <title>Nocardiopsis ansamitocini NBRC 112285.</title>
        <authorList>
            <person name="Ichikawa N."/>
            <person name="Sato H."/>
            <person name="Tonouchi N."/>
        </authorList>
    </citation>
    <scope>NUCLEOTIDE SEQUENCE</scope>
    <source>
        <strain evidence="2">NBRC 112285</strain>
    </source>
</reference>
<keyword evidence="3" id="KW-1185">Reference proteome</keyword>
<name>A0A9W6PAX3_9ACTN</name>
<dbReference type="EMBL" id="BSQG01000012">
    <property type="protein sequence ID" value="GLU50183.1"/>
    <property type="molecule type" value="Genomic_DNA"/>
</dbReference>
<keyword evidence="1" id="KW-0732">Signal</keyword>
<feature type="chain" id="PRO_5040790713" evidence="1">
    <location>
        <begin position="28"/>
        <end position="180"/>
    </location>
</feature>
<feature type="signal peptide" evidence="1">
    <location>
        <begin position="1"/>
        <end position="27"/>
    </location>
</feature>
<sequence>MQKTSRGITGRLFAACTALGMGISLMAAPAAAESTDTRAEGVTGFSDEELLEYGDLTRSDSGTVTYSIELTSYDDGSVLPSQAPTTLGDTKTELHNGTLRLTTTNCHSVKVSYTKLNGATIERRLGYSHLGVRSYRSWGSQRDLTTHSSSWSGLRLTGTVTGILDVRNQQIFLTPAIGCR</sequence>
<dbReference type="Proteomes" id="UP001165092">
    <property type="component" value="Unassembled WGS sequence"/>
</dbReference>
<comment type="caution">
    <text evidence="2">The sequence shown here is derived from an EMBL/GenBank/DDBJ whole genome shotgun (WGS) entry which is preliminary data.</text>
</comment>
<dbReference type="RefSeq" id="WP_285761722.1">
    <property type="nucleotide sequence ID" value="NZ_BSQG01000012.1"/>
</dbReference>
<evidence type="ECO:0000313" key="2">
    <source>
        <dbReference type="EMBL" id="GLU50183.1"/>
    </source>
</evidence>
<protein>
    <submittedName>
        <fullName evidence="2">Uncharacterized protein</fullName>
    </submittedName>
</protein>